<proteinExistence type="predicted"/>
<dbReference type="EMBL" id="BAABBO010000005">
    <property type="protein sequence ID" value="GAA3954273.1"/>
    <property type="molecule type" value="Genomic_DNA"/>
</dbReference>
<reference evidence="2" key="1">
    <citation type="journal article" date="2019" name="Int. J. Syst. Evol. Microbiol.">
        <title>The Global Catalogue of Microorganisms (GCM) 10K type strain sequencing project: providing services to taxonomists for standard genome sequencing and annotation.</title>
        <authorList>
            <consortium name="The Broad Institute Genomics Platform"/>
            <consortium name="The Broad Institute Genome Sequencing Center for Infectious Disease"/>
            <person name="Wu L."/>
            <person name="Ma J."/>
        </authorList>
    </citation>
    <scope>NUCLEOTIDE SEQUENCE [LARGE SCALE GENOMIC DNA]</scope>
    <source>
        <strain evidence="2">JCM 17555</strain>
    </source>
</reference>
<dbReference type="Proteomes" id="UP001501337">
    <property type="component" value="Unassembled WGS sequence"/>
</dbReference>
<accession>A0ABP7NUJ6</accession>
<protein>
    <submittedName>
        <fullName evidence="1">Uncharacterized protein</fullName>
    </submittedName>
</protein>
<evidence type="ECO:0000313" key="1">
    <source>
        <dbReference type="EMBL" id="GAA3954273.1"/>
    </source>
</evidence>
<comment type="caution">
    <text evidence="1">The sequence shown here is derived from an EMBL/GenBank/DDBJ whole genome shotgun (WGS) entry which is preliminary data.</text>
</comment>
<sequence length="132" mass="14875">MLITTIIIGKHHVTKKYGRPEIKDRAKAKSKTVQVCMTPEELLEIESRVAASEFKKISHYLKAVIFAGDTQEIKTKRELVVALNKSARRLKELRAAMPDDPCWMGDRHFVKLAKLELKNVTDLLTKAFGGAA</sequence>
<organism evidence="1 2">
    <name type="scientific">Allohahella marinimesophila</name>
    <dbReference type="NCBI Taxonomy" id="1054972"/>
    <lineage>
        <taxon>Bacteria</taxon>
        <taxon>Pseudomonadati</taxon>
        <taxon>Pseudomonadota</taxon>
        <taxon>Gammaproteobacteria</taxon>
        <taxon>Oceanospirillales</taxon>
        <taxon>Hahellaceae</taxon>
        <taxon>Allohahella</taxon>
    </lineage>
</organism>
<keyword evidence="2" id="KW-1185">Reference proteome</keyword>
<name>A0ABP7NUJ6_9GAMM</name>
<evidence type="ECO:0000313" key="2">
    <source>
        <dbReference type="Proteomes" id="UP001501337"/>
    </source>
</evidence>
<gene>
    <name evidence="1" type="ORF">GCM10022278_11270</name>
</gene>